<dbReference type="SUPFAM" id="SSF75005">
    <property type="entry name" value="Arabinanase/levansucrase/invertase"/>
    <property type="match status" value="1"/>
</dbReference>
<sequence>MNLTRKDIILRPDPKRVLFRPFIPKTRKQILKIIARILKMSEDEVNRKYDEIISEFGKRHNKVDNYFLKQFDSVKELIFTDEPLSQKRKLLIGAYFTLEYSFESSALFNPSMIWHPDQSGVPEGSKRFVLSLRAIGEGHISSITFRSGIVDKNGEIKIDSPTRFVTYADIIPDSSYQKDLFSRKLKELGLLNDFSKKVLEELKSNFTLNELKEVLRQAVKSYSFTFSNAEIIASKILNLAKSNYEIEFAKNTDISERVIFPATPNEINGIEDARFCEFREDDGSVTYYATYTAYDGEVVFPQLLETKDFYHFKINTLNGPAIQNKGMALFPRKINGQYAMLSRQDGENIYIMFSDMIHFWYHKKLLLRPTYHWEFVQIGNSGSPIETDFGWLVLYHGVGAMRKYSLGAFLLDKNDPTKVIGRTKEPILTANENEREGYVPNVIYTCGGQIFEQNLIIPYAMSDYASSFAIVPLKDLINEMLHV</sequence>
<evidence type="ECO:0000256" key="1">
    <source>
        <dbReference type="ARBA" id="ARBA00022676"/>
    </source>
</evidence>
<comment type="caution">
    <text evidence="4">The sequence shown here is derived from an EMBL/GenBank/DDBJ whole genome shotgun (WGS) entry which is preliminary data.</text>
</comment>
<keyword evidence="1" id="KW-0328">Glycosyltransferase</keyword>
<dbReference type="InterPro" id="IPR023296">
    <property type="entry name" value="Glyco_hydro_beta-prop_sf"/>
</dbReference>
<dbReference type="CDD" id="cd18613">
    <property type="entry name" value="GH130"/>
    <property type="match status" value="1"/>
</dbReference>
<evidence type="ECO:0000256" key="2">
    <source>
        <dbReference type="ARBA" id="ARBA00022679"/>
    </source>
</evidence>
<dbReference type="PANTHER" id="PTHR34106:SF4">
    <property type="entry name" value="BLL5143 PROTEIN"/>
    <property type="match status" value="1"/>
</dbReference>
<comment type="similarity">
    <text evidence="3">Belongs to the glycosyl hydrolase 130 family.</text>
</comment>
<keyword evidence="4" id="KW-0378">Hydrolase</keyword>
<dbReference type="EMBL" id="DSUJ01000008">
    <property type="protein sequence ID" value="HFI92106.1"/>
    <property type="molecule type" value="Genomic_DNA"/>
</dbReference>
<evidence type="ECO:0000256" key="3">
    <source>
        <dbReference type="ARBA" id="ARBA00024356"/>
    </source>
</evidence>
<gene>
    <name evidence="4" type="ORF">ENS31_11360</name>
</gene>
<dbReference type="InterPro" id="IPR007184">
    <property type="entry name" value="Mannoside_phosphorylase"/>
</dbReference>
<reference evidence="4" key="1">
    <citation type="journal article" date="2020" name="mSystems">
        <title>Genome- and Community-Level Interaction Insights into Carbon Utilization and Element Cycling Functions of Hydrothermarchaeota in Hydrothermal Sediment.</title>
        <authorList>
            <person name="Zhou Z."/>
            <person name="Liu Y."/>
            <person name="Xu W."/>
            <person name="Pan J."/>
            <person name="Luo Z.H."/>
            <person name="Li M."/>
        </authorList>
    </citation>
    <scope>NUCLEOTIDE SEQUENCE [LARGE SCALE GENOMIC DNA]</scope>
    <source>
        <strain evidence="4">SpSt-479</strain>
    </source>
</reference>
<proteinExistence type="inferred from homology"/>
<dbReference type="Pfam" id="PF04041">
    <property type="entry name" value="Glyco_hydro_130"/>
    <property type="match status" value="1"/>
</dbReference>
<dbReference type="PANTHER" id="PTHR34106">
    <property type="entry name" value="GLYCOSIDASE"/>
    <property type="match status" value="1"/>
</dbReference>
<dbReference type="GO" id="GO:0016798">
    <property type="term" value="F:hydrolase activity, acting on glycosyl bonds"/>
    <property type="evidence" value="ECO:0007669"/>
    <property type="project" value="UniProtKB-KW"/>
</dbReference>
<accession>A0A7V2ZLF5</accession>
<keyword evidence="4" id="KW-0326">Glycosidase</keyword>
<dbReference type="GO" id="GO:0016757">
    <property type="term" value="F:glycosyltransferase activity"/>
    <property type="evidence" value="ECO:0007669"/>
    <property type="project" value="UniProtKB-KW"/>
</dbReference>
<name>A0A7V2ZLF5_9BACT</name>
<dbReference type="AlphaFoldDB" id="A0A7V2ZLF5"/>
<keyword evidence="2" id="KW-0808">Transferase</keyword>
<protein>
    <submittedName>
        <fullName evidence="4">Glycosidase</fullName>
    </submittedName>
</protein>
<dbReference type="Gene3D" id="2.115.10.20">
    <property type="entry name" value="Glycosyl hydrolase domain, family 43"/>
    <property type="match status" value="1"/>
</dbReference>
<organism evidence="4">
    <name type="scientific">Ignavibacterium album</name>
    <dbReference type="NCBI Taxonomy" id="591197"/>
    <lineage>
        <taxon>Bacteria</taxon>
        <taxon>Pseudomonadati</taxon>
        <taxon>Ignavibacteriota</taxon>
        <taxon>Ignavibacteria</taxon>
        <taxon>Ignavibacteriales</taxon>
        <taxon>Ignavibacteriaceae</taxon>
        <taxon>Ignavibacterium</taxon>
    </lineage>
</organism>
<evidence type="ECO:0000313" key="4">
    <source>
        <dbReference type="EMBL" id="HFI92106.1"/>
    </source>
</evidence>